<protein>
    <recommendedName>
        <fullName evidence="5">4-O-methyl-glucuronoyl methylesterase-like domain-containing protein</fullName>
    </recommendedName>
</protein>
<comment type="caution">
    <text evidence="6">The sequence shown here is derived from an EMBL/GenBank/DDBJ whole genome shotgun (WGS) entry which is preliminary data.</text>
</comment>
<dbReference type="EMBL" id="SIHI01000026">
    <property type="protein sequence ID" value="TWT47017.1"/>
    <property type="molecule type" value="Genomic_DNA"/>
</dbReference>
<feature type="domain" description="4-O-methyl-glucuronoyl methylesterase-like" evidence="5">
    <location>
        <begin position="230"/>
        <end position="378"/>
    </location>
</feature>
<organism evidence="6 7">
    <name type="scientific">Thalassoglobus neptunius</name>
    <dbReference type="NCBI Taxonomy" id="1938619"/>
    <lineage>
        <taxon>Bacteria</taxon>
        <taxon>Pseudomonadati</taxon>
        <taxon>Planctomycetota</taxon>
        <taxon>Planctomycetia</taxon>
        <taxon>Planctomycetales</taxon>
        <taxon>Planctomycetaceae</taxon>
        <taxon>Thalassoglobus</taxon>
    </lineage>
</organism>
<dbReference type="Proteomes" id="UP000317243">
    <property type="component" value="Unassembled WGS sequence"/>
</dbReference>
<evidence type="ECO:0000256" key="3">
    <source>
        <dbReference type="ARBA" id="ARBA00022801"/>
    </source>
</evidence>
<dbReference type="SUPFAM" id="SSF53474">
    <property type="entry name" value="alpha/beta-Hydrolases"/>
    <property type="match status" value="1"/>
</dbReference>
<feature type="signal peptide" evidence="4">
    <location>
        <begin position="1"/>
        <end position="25"/>
    </location>
</feature>
<feature type="chain" id="PRO_5022719556" description="4-O-methyl-glucuronoyl methylesterase-like domain-containing protein" evidence="4">
    <location>
        <begin position="26"/>
        <end position="435"/>
    </location>
</feature>
<dbReference type="OrthoDB" id="9809261at2"/>
<dbReference type="AlphaFoldDB" id="A0A5C5W949"/>
<evidence type="ECO:0000256" key="2">
    <source>
        <dbReference type="ARBA" id="ARBA00022729"/>
    </source>
</evidence>
<reference evidence="6 7" key="1">
    <citation type="submission" date="2019-02" db="EMBL/GenBank/DDBJ databases">
        <title>Deep-cultivation of Planctomycetes and their phenomic and genomic characterization uncovers novel biology.</title>
        <authorList>
            <person name="Wiegand S."/>
            <person name="Jogler M."/>
            <person name="Boedeker C."/>
            <person name="Pinto D."/>
            <person name="Vollmers J."/>
            <person name="Rivas-Marin E."/>
            <person name="Kohn T."/>
            <person name="Peeters S.H."/>
            <person name="Heuer A."/>
            <person name="Rast P."/>
            <person name="Oberbeckmann S."/>
            <person name="Bunk B."/>
            <person name="Jeske O."/>
            <person name="Meyerdierks A."/>
            <person name="Storesund J.E."/>
            <person name="Kallscheuer N."/>
            <person name="Luecker S."/>
            <person name="Lage O.M."/>
            <person name="Pohl T."/>
            <person name="Merkel B.J."/>
            <person name="Hornburger P."/>
            <person name="Mueller R.-W."/>
            <person name="Bruemmer F."/>
            <person name="Labrenz M."/>
            <person name="Spormann A.M."/>
            <person name="Op Den Camp H."/>
            <person name="Overmann J."/>
            <person name="Amann R."/>
            <person name="Jetten M.S.M."/>
            <person name="Mascher T."/>
            <person name="Medema M.H."/>
            <person name="Devos D.P."/>
            <person name="Kaster A.-K."/>
            <person name="Ovreas L."/>
            <person name="Rohde M."/>
            <person name="Galperin M.Y."/>
            <person name="Jogler C."/>
        </authorList>
    </citation>
    <scope>NUCLEOTIDE SEQUENCE [LARGE SCALE GENOMIC DNA]</scope>
    <source>
        <strain evidence="6 7">KOR42</strain>
    </source>
</reference>
<dbReference type="InterPro" id="IPR029058">
    <property type="entry name" value="AB_hydrolase_fold"/>
</dbReference>
<dbReference type="Pfam" id="PF22244">
    <property type="entry name" value="GCE_fung"/>
    <property type="match status" value="1"/>
</dbReference>
<dbReference type="PROSITE" id="PS51257">
    <property type="entry name" value="PROKAR_LIPOPROTEIN"/>
    <property type="match status" value="1"/>
</dbReference>
<gene>
    <name evidence="6" type="ORF">KOR42_42850</name>
</gene>
<dbReference type="GO" id="GO:0052689">
    <property type="term" value="F:carboxylic ester hydrolase activity"/>
    <property type="evidence" value="ECO:0007669"/>
    <property type="project" value="UniProtKB-KW"/>
</dbReference>
<evidence type="ECO:0000313" key="6">
    <source>
        <dbReference type="EMBL" id="TWT47017.1"/>
    </source>
</evidence>
<sequence length="435" mass="48175" precursor="true">MSSCDFRFLAICLTAFACLATVSNAQEAIYDESLIPEFTLPDPFTTTSGEVVENADQWINQRRGEILDLFASEVYGSAPPAPEEVRSELISYHANALGGKAIREEVDLLLGDEESPLVARLLIYRLQTDEKVPAFLALNFGGNHSIHPDPEITLNKNWMRNKPASGYENHQATEASRGASASRWPVEKIVERGYALVTIYYGDFDPDFDDGFENGLHGEYPGSGESISPKDWGSIAAWAWGLSRALDYLEQSPSIDGERVAVLGHSRLGKTSLWAGASDPRFALVISNNSGCGGAALSRRRFGESVRRINTSFPHWFCDNFLKYNDNEDELPVDQHLLIAAIAPRPVYIASAEEDRWADPHGEFLSALHADPVYRLLGTDGFGGDAAPEEMPEINQPINSGTIGYHIRSGKHDVTDYDWDQYLDFADRHLKSTDE</sequence>
<keyword evidence="7" id="KW-1185">Reference proteome</keyword>
<keyword evidence="2 4" id="KW-0732">Signal</keyword>
<accession>A0A5C5W949</accession>
<evidence type="ECO:0000256" key="4">
    <source>
        <dbReference type="SAM" id="SignalP"/>
    </source>
</evidence>
<dbReference type="Gene3D" id="3.40.50.1820">
    <property type="entry name" value="alpha/beta hydrolase"/>
    <property type="match status" value="1"/>
</dbReference>
<evidence type="ECO:0000313" key="7">
    <source>
        <dbReference type="Proteomes" id="UP000317243"/>
    </source>
</evidence>
<evidence type="ECO:0000259" key="5">
    <source>
        <dbReference type="Pfam" id="PF22244"/>
    </source>
</evidence>
<keyword evidence="3" id="KW-0378">Hydrolase</keyword>
<evidence type="ECO:0000256" key="1">
    <source>
        <dbReference type="ARBA" id="ARBA00022487"/>
    </source>
</evidence>
<dbReference type="InterPro" id="IPR054579">
    <property type="entry name" value="GCE-like_dom"/>
</dbReference>
<keyword evidence="1" id="KW-0719">Serine esterase</keyword>
<proteinExistence type="predicted"/>
<name>A0A5C5W949_9PLAN</name>
<dbReference type="RefSeq" id="WP_146511662.1">
    <property type="nucleotide sequence ID" value="NZ_SIHI01000026.1"/>
</dbReference>